<evidence type="ECO:0000313" key="2">
    <source>
        <dbReference type="EMBL" id="KAF5347978.1"/>
    </source>
</evidence>
<comment type="caution">
    <text evidence="2">The sequence shown here is derived from an EMBL/GenBank/DDBJ whole genome shotgun (WGS) entry which is preliminary data.</text>
</comment>
<proteinExistence type="predicted"/>
<dbReference type="EMBL" id="JAACJO010000022">
    <property type="protein sequence ID" value="KAF5347978.1"/>
    <property type="molecule type" value="Genomic_DNA"/>
</dbReference>
<accession>A0A8H5CVT4</accession>
<protein>
    <submittedName>
        <fullName evidence="2">Uncharacterized protein</fullName>
    </submittedName>
</protein>
<dbReference type="OrthoDB" id="2592022at2759"/>
<evidence type="ECO:0000256" key="1">
    <source>
        <dbReference type="SAM" id="MobiDB-lite"/>
    </source>
</evidence>
<name>A0A8H5CVT4_9AGAR</name>
<feature type="compositionally biased region" description="Basic and acidic residues" evidence="1">
    <location>
        <begin position="33"/>
        <end position="42"/>
    </location>
</feature>
<organism evidence="2 3">
    <name type="scientific">Leucocoprinus leucothites</name>
    <dbReference type="NCBI Taxonomy" id="201217"/>
    <lineage>
        <taxon>Eukaryota</taxon>
        <taxon>Fungi</taxon>
        <taxon>Dikarya</taxon>
        <taxon>Basidiomycota</taxon>
        <taxon>Agaricomycotina</taxon>
        <taxon>Agaricomycetes</taxon>
        <taxon>Agaricomycetidae</taxon>
        <taxon>Agaricales</taxon>
        <taxon>Agaricineae</taxon>
        <taxon>Agaricaceae</taxon>
        <taxon>Leucocoprinus</taxon>
    </lineage>
</organism>
<dbReference type="AlphaFoldDB" id="A0A8H5CVT4"/>
<gene>
    <name evidence="2" type="ORF">D9756_010169</name>
</gene>
<dbReference type="Proteomes" id="UP000559027">
    <property type="component" value="Unassembled WGS sequence"/>
</dbReference>
<sequence>MELGFRISDDIMARAYEALPMLPGAPSSTTSTPHDRASGDHAHTGSLADVEAQILAFIDGTDPTISPTVKSFEWKLEGKRP</sequence>
<evidence type="ECO:0000313" key="3">
    <source>
        <dbReference type="Proteomes" id="UP000559027"/>
    </source>
</evidence>
<reference evidence="2 3" key="1">
    <citation type="journal article" date="2020" name="ISME J.">
        <title>Uncovering the hidden diversity of litter-decomposition mechanisms in mushroom-forming fungi.</title>
        <authorList>
            <person name="Floudas D."/>
            <person name="Bentzer J."/>
            <person name="Ahren D."/>
            <person name="Johansson T."/>
            <person name="Persson P."/>
            <person name="Tunlid A."/>
        </authorList>
    </citation>
    <scope>NUCLEOTIDE SEQUENCE [LARGE SCALE GENOMIC DNA]</scope>
    <source>
        <strain evidence="2 3">CBS 146.42</strain>
    </source>
</reference>
<keyword evidence="3" id="KW-1185">Reference proteome</keyword>
<feature type="region of interest" description="Disordered" evidence="1">
    <location>
        <begin position="22"/>
        <end position="42"/>
    </location>
</feature>